<keyword evidence="13" id="KW-1185">Reference proteome</keyword>
<dbReference type="PANTHER" id="PTHR11579">
    <property type="entry name" value="PROTEIN-L-ISOASPARTATE O-METHYLTRANSFERASE"/>
    <property type="match status" value="1"/>
</dbReference>
<evidence type="ECO:0000313" key="13">
    <source>
        <dbReference type="Proteomes" id="UP000286931"/>
    </source>
</evidence>
<dbReference type="EMBL" id="BIFH01000016">
    <property type="protein sequence ID" value="GCD94872.1"/>
    <property type="molecule type" value="Genomic_DNA"/>
</dbReference>
<evidence type="ECO:0000256" key="9">
    <source>
        <dbReference type="ARBA" id="ARBA00030757"/>
    </source>
</evidence>
<evidence type="ECO:0000256" key="5">
    <source>
        <dbReference type="ARBA" id="ARBA00022490"/>
    </source>
</evidence>
<dbReference type="GO" id="GO:0032259">
    <property type="term" value="P:methylation"/>
    <property type="evidence" value="ECO:0007669"/>
    <property type="project" value="UniProtKB-KW"/>
</dbReference>
<accession>A0A401YJS6</accession>
<dbReference type="Gene3D" id="3.40.50.150">
    <property type="entry name" value="Vaccinia Virus protein VP39"/>
    <property type="match status" value="1"/>
</dbReference>
<comment type="subcellular location">
    <subcellularLocation>
        <location evidence="1">Cytoplasm</location>
    </subcellularLocation>
</comment>
<evidence type="ECO:0000256" key="3">
    <source>
        <dbReference type="ARBA" id="ARBA00011890"/>
    </source>
</evidence>
<dbReference type="GO" id="GO:0004719">
    <property type="term" value="F:protein-L-isoaspartate (D-aspartate) O-methyltransferase activity"/>
    <property type="evidence" value="ECO:0007669"/>
    <property type="project" value="UniProtKB-EC"/>
</dbReference>
<dbReference type="CDD" id="cd02440">
    <property type="entry name" value="AdoMet_MTases"/>
    <property type="match status" value="1"/>
</dbReference>
<sequence length="369" mass="40551">MTGRPGPFWDHVFEDTPRRLYIPAVVWGVDDELINRDTDPDAWAAAVEADVPLVIQMDDGTDSGDMIPTSSASMPSLVRLMLEQLDVRPNHHVLELGTGTGWSSALLSAALTEGSMITIEIDEQVAGAAHKVLRERCRTVPTMVVGDGLEGHEPGAPYDRLIATMAVRHVPYAWVEQVKPGGVIVTPWGNSYNVSGLLRLCVDGSGTASGRFVGNVNFMWARSQRSAFDGRPFVGDVIPDPETARVRHTLTDPRPLRREHADFAIGLRLPDVEQRTFFGRADRADEFTVWYSDGKSWAAIDYKPGADSFEVSEHGPRDLWAEIEAAYEAWLGQGEPTREQHGVTVTRDGRSTWLEGPNGRVEIGPASIT</sequence>
<dbReference type="Proteomes" id="UP000286931">
    <property type="component" value="Unassembled WGS sequence"/>
</dbReference>
<dbReference type="InterPro" id="IPR000682">
    <property type="entry name" value="PCMT"/>
</dbReference>
<evidence type="ECO:0000313" key="12">
    <source>
        <dbReference type="EMBL" id="GCD94872.1"/>
    </source>
</evidence>
<name>A0A401YJS6_9ACTN</name>
<dbReference type="AlphaFoldDB" id="A0A401YJS6"/>
<keyword evidence="5" id="KW-0963">Cytoplasm</keyword>
<comment type="caution">
    <text evidence="12">The sequence shown here is derived from an EMBL/GenBank/DDBJ whole genome shotgun (WGS) entry which is preliminary data.</text>
</comment>
<keyword evidence="7 12" id="KW-0808">Transferase</keyword>
<evidence type="ECO:0000256" key="6">
    <source>
        <dbReference type="ARBA" id="ARBA00022603"/>
    </source>
</evidence>
<protein>
    <recommendedName>
        <fullName evidence="4">Protein-L-isoaspartate O-methyltransferase</fullName>
        <ecNumber evidence="3">2.1.1.77</ecNumber>
    </recommendedName>
    <alternativeName>
        <fullName evidence="11">L-isoaspartyl protein carboxyl methyltransferase</fullName>
    </alternativeName>
    <alternativeName>
        <fullName evidence="9">Protein L-isoaspartyl methyltransferase</fullName>
    </alternativeName>
    <alternativeName>
        <fullName evidence="10">Protein-beta-aspartate methyltransferase</fullName>
    </alternativeName>
</protein>
<dbReference type="OrthoDB" id="5143400at2"/>
<reference evidence="12 13" key="1">
    <citation type="submission" date="2018-12" db="EMBL/GenBank/DDBJ databases">
        <title>Draft genome sequence of Embleya hyalina NBRC 13850T.</title>
        <authorList>
            <person name="Komaki H."/>
            <person name="Hosoyama A."/>
            <person name="Kimura A."/>
            <person name="Ichikawa N."/>
            <person name="Tamura T."/>
        </authorList>
    </citation>
    <scope>NUCLEOTIDE SEQUENCE [LARGE SCALE GENOMIC DNA]</scope>
    <source>
        <strain evidence="12 13">NBRC 13850</strain>
    </source>
</reference>
<evidence type="ECO:0000256" key="10">
    <source>
        <dbReference type="ARBA" id="ARBA00031323"/>
    </source>
</evidence>
<evidence type="ECO:0000256" key="11">
    <source>
        <dbReference type="ARBA" id="ARBA00031350"/>
    </source>
</evidence>
<keyword evidence="8" id="KW-0949">S-adenosyl-L-methionine</keyword>
<gene>
    <name evidence="12" type="primary">pcm_2</name>
    <name evidence="12" type="ORF">EHYA_02541</name>
</gene>
<keyword evidence="6 12" id="KW-0489">Methyltransferase</keyword>
<evidence type="ECO:0000256" key="4">
    <source>
        <dbReference type="ARBA" id="ARBA00013346"/>
    </source>
</evidence>
<dbReference type="PANTHER" id="PTHR11579:SF0">
    <property type="entry name" value="PROTEIN-L-ISOASPARTATE(D-ASPARTATE) O-METHYLTRANSFERASE"/>
    <property type="match status" value="1"/>
</dbReference>
<comment type="similarity">
    <text evidence="2">Belongs to the methyltransferase superfamily. L-isoaspartyl/D-aspartyl protein methyltransferase family.</text>
</comment>
<dbReference type="EC" id="2.1.1.77" evidence="3"/>
<evidence type="ECO:0000256" key="1">
    <source>
        <dbReference type="ARBA" id="ARBA00004496"/>
    </source>
</evidence>
<proteinExistence type="inferred from homology"/>
<evidence type="ECO:0000256" key="2">
    <source>
        <dbReference type="ARBA" id="ARBA00005369"/>
    </source>
</evidence>
<dbReference type="GO" id="GO:0005737">
    <property type="term" value="C:cytoplasm"/>
    <property type="evidence" value="ECO:0007669"/>
    <property type="project" value="UniProtKB-SubCell"/>
</dbReference>
<dbReference type="SUPFAM" id="SSF53335">
    <property type="entry name" value="S-adenosyl-L-methionine-dependent methyltransferases"/>
    <property type="match status" value="1"/>
</dbReference>
<organism evidence="12 13">
    <name type="scientific">Embleya hyalina</name>
    <dbReference type="NCBI Taxonomy" id="516124"/>
    <lineage>
        <taxon>Bacteria</taxon>
        <taxon>Bacillati</taxon>
        <taxon>Actinomycetota</taxon>
        <taxon>Actinomycetes</taxon>
        <taxon>Kitasatosporales</taxon>
        <taxon>Streptomycetaceae</taxon>
        <taxon>Embleya</taxon>
    </lineage>
</organism>
<evidence type="ECO:0000256" key="7">
    <source>
        <dbReference type="ARBA" id="ARBA00022679"/>
    </source>
</evidence>
<evidence type="ECO:0000256" key="8">
    <source>
        <dbReference type="ARBA" id="ARBA00022691"/>
    </source>
</evidence>
<dbReference type="InterPro" id="IPR029063">
    <property type="entry name" value="SAM-dependent_MTases_sf"/>
</dbReference>
<dbReference type="Pfam" id="PF01135">
    <property type="entry name" value="PCMT"/>
    <property type="match status" value="1"/>
</dbReference>